<keyword evidence="12" id="KW-1185">Reference proteome</keyword>
<keyword evidence="2 10" id="KW-0813">Transport</keyword>
<evidence type="ECO:0000256" key="10">
    <source>
        <dbReference type="RuleBase" id="RU364005"/>
    </source>
</evidence>
<gene>
    <name evidence="11" type="ORF">FHS81_000188</name>
</gene>
<keyword evidence="4 10" id="KW-0812">Transmembrane</keyword>
<evidence type="ECO:0000313" key="12">
    <source>
        <dbReference type="Proteomes" id="UP000537592"/>
    </source>
</evidence>
<comment type="subcellular location">
    <subcellularLocation>
        <location evidence="10">Cell outer membrane</location>
        <topology evidence="10">Multi-pass membrane protein</topology>
    </subcellularLocation>
</comment>
<dbReference type="GO" id="GO:0046930">
    <property type="term" value="C:pore complex"/>
    <property type="evidence" value="ECO:0007669"/>
    <property type="project" value="UniProtKB-KW"/>
</dbReference>
<keyword evidence="8 10" id="KW-0472">Membrane</keyword>
<evidence type="ECO:0000256" key="6">
    <source>
        <dbReference type="ARBA" id="ARBA00023065"/>
    </source>
</evidence>
<evidence type="ECO:0000256" key="4">
    <source>
        <dbReference type="ARBA" id="ARBA00022692"/>
    </source>
</evidence>
<feature type="chain" id="PRO_5031597000" description="Porin" evidence="10">
    <location>
        <begin position="24"/>
        <end position="429"/>
    </location>
</feature>
<proteinExistence type="inferred from homology"/>
<dbReference type="RefSeq" id="WP_183750167.1">
    <property type="nucleotide sequence ID" value="NZ_JACICC010000001.1"/>
</dbReference>
<organism evidence="11 12">
    <name type="scientific">Pseudochelatococcus contaminans</name>
    <dbReference type="NCBI Taxonomy" id="1538103"/>
    <lineage>
        <taxon>Bacteria</taxon>
        <taxon>Pseudomonadati</taxon>
        <taxon>Pseudomonadota</taxon>
        <taxon>Alphaproteobacteria</taxon>
        <taxon>Hyphomicrobiales</taxon>
        <taxon>Chelatococcaceae</taxon>
        <taxon>Pseudochelatococcus</taxon>
    </lineage>
</organism>
<evidence type="ECO:0000313" key="11">
    <source>
        <dbReference type="EMBL" id="MBB3808134.1"/>
    </source>
</evidence>
<evidence type="ECO:0000256" key="2">
    <source>
        <dbReference type="ARBA" id="ARBA00022448"/>
    </source>
</evidence>
<keyword evidence="5 10" id="KW-0732">Signal</keyword>
<comment type="similarity">
    <text evidence="1 10">Belongs to the alphaproteobacteria porin family.</text>
</comment>
<sequence>MKLVKSLLLGTAAGFAAIAGAQAADLPITKAEPVEYVRVCSTHGAGFFYVPGTDSCIRIGGRVRAEFGYSQPQNTNANLYGVGNGRRQDATGFRARGRLDIDVRTPTDYGTVRTFVRFQIDQNSGGLFGTSNGALLDRAFIQFAGFTAGRTQSFFDFYANDLNFGGNLDSDTNTNLFAYTATFGSGFSASLSLEDRNRRNVNGTVYDVAGQRLPDIIANLKVDQDWGSAQLSGALHQLNSATIYQPWGNQYPTWGQRVDTTYGFAVQAGAKFKIPALGKGDVLWLQAAYADGALNYLGLGSSDTIGRVNSIAADGVISNGDIKKTKGWNVLAAGVHYWTPGLRSTLWGSYTDVSYSSAVKWDNSAYRDFNLWQAGTALIWSPVRQFDIGVEVLYRRLENNRNWADLTTPYHIKRSEDQFQTRLRVQRDF</sequence>
<keyword evidence="7 10" id="KW-0626">Porin</keyword>
<comment type="domain">
    <text evidence="10">Consists of 16-stranded beta-barrel sheets, with large surface-exposed loops, that form a transmembrane pore at the center of each barrel. The pore is partially ocluded by a peptide loop that folds into the pore lumen.</text>
</comment>
<evidence type="ECO:0000256" key="8">
    <source>
        <dbReference type="ARBA" id="ARBA00023136"/>
    </source>
</evidence>
<evidence type="ECO:0000256" key="5">
    <source>
        <dbReference type="ARBA" id="ARBA00022729"/>
    </source>
</evidence>
<dbReference type="InterPro" id="IPR003684">
    <property type="entry name" value="Porin_alphabac"/>
</dbReference>
<keyword evidence="9 10" id="KW-0998">Cell outer membrane</keyword>
<comment type="function">
    <text evidence="10">Forms passive diffusion pores that allow small molecular weight hydrophilic materials across the outer membrane.</text>
</comment>
<dbReference type="GO" id="GO:0009279">
    <property type="term" value="C:cell outer membrane"/>
    <property type="evidence" value="ECO:0007669"/>
    <property type="project" value="UniProtKB-SubCell"/>
</dbReference>
<keyword evidence="3 10" id="KW-1134">Transmembrane beta strand</keyword>
<comment type="caution">
    <text evidence="11">The sequence shown here is derived from an EMBL/GenBank/DDBJ whole genome shotgun (WGS) entry which is preliminary data.</text>
</comment>
<dbReference type="AlphaFoldDB" id="A0A7W5Z1H2"/>
<evidence type="ECO:0000256" key="9">
    <source>
        <dbReference type="ARBA" id="ARBA00023237"/>
    </source>
</evidence>
<dbReference type="Proteomes" id="UP000537592">
    <property type="component" value="Unassembled WGS sequence"/>
</dbReference>
<name>A0A7W5Z1H2_9HYPH</name>
<reference evidence="11 12" key="1">
    <citation type="submission" date="2020-08" db="EMBL/GenBank/DDBJ databases">
        <title>Genomic Encyclopedia of Type Strains, Phase IV (KMG-IV): sequencing the most valuable type-strain genomes for metagenomic binning, comparative biology and taxonomic classification.</title>
        <authorList>
            <person name="Goeker M."/>
        </authorList>
    </citation>
    <scope>NUCLEOTIDE SEQUENCE [LARGE SCALE GENOMIC DNA]</scope>
    <source>
        <strain evidence="11 12">DSM 28760</strain>
    </source>
</reference>
<dbReference type="GO" id="GO:0015288">
    <property type="term" value="F:porin activity"/>
    <property type="evidence" value="ECO:0007669"/>
    <property type="project" value="UniProtKB-KW"/>
</dbReference>
<dbReference type="GO" id="GO:0006811">
    <property type="term" value="P:monoatomic ion transport"/>
    <property type="evidence" value="ECO:0007669"/>
    <property type="project" value="UniProtKB-KW"/>
</dbReference>
<dbReference type="Pfam" id="PF02530">
    <property type="entry name" value="Porin_2"/>
    <property type="match status" value="1"/>
</dbReference>
<dbReference type="EMBL" id="JACICC010000001">
    <property type="protein sequence ID" value="MBB3808134.1"/>
    <property type="molecule type" value="Genomic_DNA"/>
</dbReference>
<keyword evidence="6 10" id="KW-0406">Ion transport</keyword>
<feature type="signal peptide" evidence="10">
    <location>
        <begin position="1"/>
        <end position="23"/>
    </location>
</feature>
<evidence type="ECO:0000256" key="1">
    <source>
        <dbReference type="ARBA" id="ARBA00009521"/>
    </source>
</evidence>
<dbReference type="SUPFAM" id="SSF56935">
    <property type="entry name" value="Porins"/>
    <property type="match status" value="1"/>
</dbReference>
<protein>
    <recommendedName>
        <fullName evidence="10">Porin</fullName>
    </recommendedName>
</protein>
<evidence type="ECO:0000256" key="7">
    <source>
        <dbReference type="ARBA" id="ARBA00023114"/>
    </source>
</evidence>
<evidence type="ECO:0000256" key="3">
    <source>
        <dbReference type="ARBA" id="ARBA00022452"/>
    </source>
</evidence>
<accession>A0A7W5Z1H2</accession>